<dbReference type="Proteomes" id="UP000177798">
    <property type="component" value="Chromosome 3"/>
</dbReference>
<evidence type="ECO:0000256" key="1">
    <source>
        <dbReference type="ARBA" id="ARBA00001974"/>
    </source>
</evidence>
<comment type="similarity">
    <text evidence="2">Belongs to the GMC oxidoreductase family.</text>
</comment>
<evidence type="ECO:0000256" key="6">
    <source>
        <dbReference type="SAM" id="MobiDB-lite"/>
    </source>
</evidence>
<dbReference type="GO" id="GO:0016614">
    <property type="term" value="F:oxidoreductase activity, acting on CH-OH group of donors"/>
    <property type="evidence" value="ECO:0007669"/>
    <property type="project" value="InterPro"/>
</dbReference>
<comment type="cofactor">
    <cofactor evidence="1">
        <name>FAD</name>
        <dbReference type="ChEBI" id="CHEBI:57692"/>
    </cofactor>
</comment>
<dbReference type="PANTHER" id="PTHR11552">
    <property type="entry name" value="GLUCOSE-METHANOL-CHOLINE GMC OXIDOREDUCTASE"/>
    <property type="match status" value="1"/>
</dbReference>
<dbReference type="EMBL" id="CP017816">
    <property type="protein sequence ID" value="APA07526.1"/>
    <property type="molecule type" value="Genomic_DNA"/>
</dbReference>
<dbReference type="PANTHER" id="PTHR11552:SF219">
    <property type="entry name" value="GLUCOSE-METHANOL-CHOLINE OXIDOREDUCTASE N-TERMINAL DOMAIN-CONTAINING PROTEIN"/>
    <property type="match status" value="1"/>
</dbReference>
<keyword evidence="3" id="KW-0285">Flavoprotein</keyword>
<dbReference type="SUPFAM" id="SSF54373">
    <property type="entry name" value="FAD-linked reductases, C-terminal domain"/>
    <property type="match status" value="1"/>
</dbReference>
<accession>A0A1D9PY11</accession>
<dbReference type="GO" id="GO:0050660">
    <property type="term" value="F:flavin adenine dinucleotide binding"/>
    <property type="evidence" value="ECO:0007669"/>
    <property type="project" value="InterPro"/>
</dbReference>
<gene>
    <name evidence="8" type="ORF">sscle_03g022960</name>
</gene>
<dbReference type="InterPro" id="IPR036188">
    <property type="entry name" value="FAD/NAD-bd_sf"/>
</dbReference>
<reference evidence="9" key="1">
    <citation type="journal article" date="2017" name="Genome Biol. Evol.">
        <title>The complete genome sequence of the phytopathogenic fungus Sclerotinia sclerotiorum reveals insights into the genome architecture of broad host range pathogens.</title>
        <authorList>
            <person name="Derbyshire M."/>
            <person name="Denton-Giles M."/>
            <person name="Hegedus D."/>
            <person name="Seifbarghy S."/>
            <person name="Rollins J."/>
            <person name="van Kan J."/>
            <person name="Seidl M.F."/>
            <person name="Faino L."/>
            <person name="Mbengue M."/>
            <person name="Navaud O."/>
            <person name="Raffaele S."/>
            <person name="Hammond-Kosack K."/>
            <person name="Heard S."/>
            <person name="Oliver R."/>
        </authorList>
    </citation>
    <scope>NUCLEOTIDE SEQUENCE [LARGE SCALE GENOMIC DNA]</scope>
    <source>
        <strain evidence="9">ATCC 18683 / 1980 / Ss-1</strain>
    </source>
</reference>
<evidence type="ECO:0000256" key="2">
    <source>
        <dbReference type="ARBA" id="ARBA00010790"/>
    </source>
</evidence>
<dbReference type="Gene3D" id="4.10.450.10">
    <property type="entry name" value="Glucose Oxidase, domain 2"/>
    <property type="match status" value="1"/>
</dbReference>
<proteinExistence type="inferred from homology"/>
<dbReference type="Gene3D" id="3.50.50.60">
    <property type="entry name" value="FAD/NAD(P)-binding domain"/>
    <property type="match status" value="2"/>
</dbReference>
<dbReference type="SUPFAM" id="SSF51905">
    <property type="entry name" value="FAD/NAD(P)-binding domain"/>
    <property type="match status" value="1"/>
</dbReference>
<dbReference type="Gene3D" id="3.30.560.10">
    <property type="entry name" value="Glucose Oxidase, domain 3"/>
    <property type="match status" value="2"/>
</dbReference>
<dbReference type="InterPro" id="IPR012132">
    <property type="entry name" value="GMC_OxRdtase"/>
</dbReference>
<keyword evidence="5" id="KW-0560">Oxidoreductase</keyword>
<dbReference type="AlphaFoldDB" id="A0A1D9PY11"/>
<organism evidence="8 9">
    <name type="scientific">Sclerotinia sclerotiorum (strain ATCC 18683 / 1980 / Ss-1)</name>
    <name type="common">White mold</name>
    <name type="synonym">Whetzelinia sclerotiorum</name>
    <dbReference type="NCBI Taxonomy" id="665079"/>
    <lineage>
        <taxon>Eukaryota</taxon>
        <taxon>Fungi</taxon>
        <taxon>Dikarya</taxon>
        <taxon>Ascomycota</taxon>
        <taxon>Pezizomycotina</taxon>
        <taxon>Leotiomycetes</taxon>
        <taxon>Helotiales</taxon>
        <taxon>Sclerotiniaceae</taxon>
        <taxon>Sclerotinia</taxon>
    </lineage>
</organism>
<sequence>MGFIPAPDCNARDAPPEGVATLSLTLSERRERVSSFEAFLSKEIALERQNLTICTNTLVSRILFRHDKGLPRTEKVLFKSMDPTSDRIFLTKVDKEVITDHISIPVAWEVPAAKSLTSMAIRPFRIALELLKYIFFRVGLFSIPVQTLALYVRSRVINKDSTGIVQTLPKSSDPQILITDIELRPLSTSAMDNFDEPEFKNIFSKTPIFCILATTPRPKSRGTVHLASNNPHDKSKSTLESSRNAVRLSLSIGDRMKTSAFPLLRNITFPAEIQELDVRSNNTEELDKFIRHRIRTTFHYASTCRMALENDQNPGVVDDELRVYGVQGLRVYNCDTSIFPQIVSGHLQAPAVMVAEKCADLMINRM</sequence>
<dbReference type="InterPro" id="IPR007867">
    <property type="entry name" value="GMC_OxRtase_C"/>
</dbReference>
<evidence type="ECO:0000256" key="4">
    <source>
        <dbReference type="ARBA" id="ARBA00022827"/>
    </source>
</evidence>
<protein>
    <recommendedName>
        <fullName evidence="7">Glucose-methanol-choline oxidoreductase C-terminal domain-containing protein</fullName>
    </recommendedName>
</protein>
<dbReference type="VEuPathDB" id="FungiDB:sscle_03g022960"/>
<feature type="region of interest" description="Disordered" evidence="6">
    <location>
        <begin position="218"/>
        <end position="241"/>
    </location>
</feature>
<keyword evidence="4" id="KW-0274">FAD</keyword>
<evidence type="ECO:0000256" key="5">
    <source>
        <dbReference type="ARBA" id="ARBA00023002"/>
    </source>
</evidence>
<feature type="domain" description="Glucose-methanol-choline oxidoreductase C-terminal" evidence="7">
    <location>
        <begin position="218"/>
        <end position="355"/>
    </location>
</feature>
<evidence type="ECO:0000313" key="8">
    <source>
        <dbReference type="EMBL" id="APA07526.1"/>
    </source>
</evidence>
<dbReference type="Pfam" id="PF05199">
    <property type="entry name" value="GMC_oxred_C"/>
    <property type="match status" value="1"/>
</dbReference>
<evidence type="ECO:0000256" key="3">
    <source>
        <dbReference type="ARBA" id="ARBA00022630"/>
    </source>
</evidence>
<dbReference type="InterPro" id="IPR027424">
    <property type="entry name" value="Glucose_Oxidase_domain_2"/>
</dbReference>
<evidence type="ECO:0000313" key="9">
    <source>
        <dbReference type="Proteomes" id="UP000177798"/>
    </source>
</evidence>
<name>A0A1D9PY11_SCLS1</name>
<evidence type="ECO:0000259" key="7">
    <source>
        <dbReference type="Pfam" id="PF05199"/>
    </source>
</evidence>
<dbReference type="OrthoDB" id="3525285at2759"/>